<name>A0A6V8N4V4_9BACT</name>
<dbReference type="EMBL" id="BLXZ01000002">
    <property type="protein sequence ID" value="GFO67471.1"/>
    <property type="molecule type" value="Genomic_DNA"/>
</dbReference>
<dbReference type="AlphaFoldDB" id="A0A6V8N4V4"/>
<dbReference type="SMART" id="SM00567">
    <property type="entry name" value="EZ_HEAT"/>
    <property type="match status" value="4"/>
</dbReference>
<protein>
    <recommendedName>
        <fullName evidence="3">PBS lyase</fullName>
    </recommendedName>
</protein>
<organism evidence="1 2">
    <name type="scientific">Geomonas limicola</name>
    <dbReference type="NCBI Taxonomy" id="2740186"/>
    <lineage>
        <taxon>Bacteria</taxon>
        <taxon>Pseudomonadati</taxon>
        <taxon>Thermodesulfobacteriota</taxon>
        <taxon>Desulfuromonadia</taxon>
        <taxon>Geobacterales</taxon>
        <taxon>Geobacteraceae</taxon>
        <taxon>Geomonas</taxon>
    </lineage>
</organism>
<dbReference type="Gene3D" id="1.25.10.10">
    <property type="entry name" value="Leucine-rich Repeat Variant"/>
    <property type="match status" value="1"/>
</dbReference>
<dbReference type="SUPFAM" id="SSF48371">
    <property type="entry name" value="ARM repeat"/>
    <property type="match status" value="1"/>
</dbReference>
<reference evidence="2" key="1">
    <citation type="submission" date="2020-06" db="EMBL/GenBank/DDBJ databases">
        <title>Draft genomic sequecing of Geomonas sp. Red745.</title>
        <authorList>
            <person name="Itoh H."/>
            <person name="Xu Z.X."/>
            <person name="Ushijima N."/>
            <person name="Masuda Y."/>
            <person name="Shiratori Y."/>
            <person name="Senoo K."/>
        </authorList>
    </citation>
    <scope>NUCLEOTIDE SEQUENCE [LARGE SCALE GENOMIC DNA]</scope>
    <source>
        <strain evidence="2">Red745</strain>
    </source>
</reference>
<gene>
    <name evidence="1" type="ORF">GMLC_10500</name>
</gene>
<accession>A0A6V8N4V4</accession>
<sequence>MVFFSGAQAAAAMNLTEVLDIYLKMFQGDLPDDYNSRLSAAINCLGKLGDKRAVTFLQRCADSAYWGTKVEAAQALLALGDASGWDLLEQALGDRDRDWVYYCRAGIARAVAESGDPRAVDLLLKVLETIDVDYECDAQLLEALIECLAEIGDPRSEEPIRKWQHYEFEDRDGLVEEALTKLEGRDVVPSR</sequence>
<keyword evidence="2" id="KW-1185">Reference proteome</keyword>
<dbReference type="InterPro" id="IPR004155">
    <property type="entry name" value="PBS_lyase_HEAT"/>
</dbReference>
<proteinExistence type="predicted"/>
<dbReference type="Pfam" id="PF13646">
    <property type="entry name" value="HEAT_2"/>
    <property type="match status" value="1"/>
</dbReference>
<evidence type="ECO:0008006" key="3">
    <source>
        <dbReference type="Google" id="ProtNLM"/>
    </source>
</evidence>
<dbReference type="InterPro" id="IPR011989">
    <property type="entry name" value="ARM-like"/>
</dbReference>
<dbReference type="Proteomes" id="UP000587586">
    <property type="component" value="Unassembled WGS sequence"/>
</dbReference>
<evidence type="ECO:0000313" key="2">
    <source>
        <dbReference type="Proteomes" id="UP000587586"/>
    </source>
</evidence>
<dbReference type="InterPro" id="IPR016024">
    <property type="entry name" value="ARM-type_fold"/>
</dbReference>
<evidence type="ECO:0000313" key="1">
    <source>
        <dbReference type="EMBL" id="GFO67471.1"/>
    </source>
</evidence>
<dbReference type="Pfam" id="PF03130">
    <property type="entry name" value="HEAT_PBS"/>
    <property type="match status" value="1"/>
</dbReference>
<comment type="caution">
    <text evidence="1">The sequence shown here is derived from an EMBL/GenBank/DDBJ whole genome shotgun (WGS) entry which is preliminary data.</text>
</comment>